<accession>A0ABD5QIW8</accession>
<keyword evidence="1" id="KW-1133">Transmembrane helix</keyword>
<evidence type="ECO:0000313" key="3">
    <source>
        <dbReference type="Proteomes" id="UP001595925"/>
    </source>
</evidence>
<dbReference type="Proteomes" id="UP001595925">
    <property type="component" value="Unassembled WGS sequence"/>
</dbReference>
<feature type="transmembrane region" description="Helical" evidence="1">
    <location>
        <begin position="60"/>
        <end position="82"/>
    </location>
</feature>
<proteinExistence type="predicted"/>
<evidence type="ECO:0000256" key="1">
    <source>
        <dbReference type="SAM" id="Phobius"/>
    </source>
</evidence>
<organism evidence="2 3">
    <name type="scientific">Saliphagus infecundisoli</name>
    <dbReference type="NCBI Taxonomy" id="1849069"/>
    <lineage>
        <taxon>Archaea</taxon>
        <taxon>Methanobacteriati</taxon>
        <taxon>Methanobacteriota</taxon>
        <taxon>Stenosarchaea group</taxon>
        <taxon>Halobacteria</taxon>
        <taxon>Halobacteriales</taxon>
        <taxon>Natrialbaceae</taxon>
        <taxon>Saliphagus</taxon>
    </lineage>
</organism>
<protein>
    <submittedName>
        <fullName evidence="2">Uncharacterized protein</fullName>
    </submittedName>
</protein>
<gene>
    <name evidence="2" type="ORF">ACFPFO_18125</name>
</gene>
<feature type="transmembrane region" description="Helical" evidence="1">
    <location>
        <begin position="94"/>
        <end position="113"/>
    </location>
</feature>
<evidence type="ECO:0000313" key="2">
    <source>
        <dbReference type="EMBL" id="MFC4989641.1"/>
    </source>
</evidence>
<dbReference type="EMBL" id="JBHSJG010000050">
    <property type="protein sequence ID" value="MFC4989641.1"/>
    <property type="molecule type" value="Genomic_DNA"/>
</dbReference>
<sequence>MTDSDDVKDQIHRVLELFDDRILLLFMATAPMFFIMANAIHKLAASGVEPATNYTVEAAIAVIEAQMVMSLVIVDLYLSVFYTMFEFATTGMALELLVLGLVFTTAALIGLFVTDHAWAPPMVLYSLHYVWKEAKDRRI</sequence>
<keyword evidence="1" id="KW-0812">Transmembrane</keyword>
<keyword evidence="1" id="KW-0472">Membrane</keyword>
<comment type="caution">
    <text evidence="2">The sequence shown here is derived from an EMBL/GenBank/DDBJ whole genome shotgun (WGS) entry which is preliminary data.</text>
</comment>
<name>A0ABD5QIW8_9EURY</name>
<keyword evidence="3" id="KW-1185">Reference proteome</keyword>
<dbReference type="AlphaFoldDB" id="A0ABD5QIW8"/>
<feature type="transmembrane region" description="Helical" evidence="1">
    <location>
        <begin position="22"/>
        <end position="40"/>
    </location>
</feature>
<reference evidence="2 3" key="1">
    <citation type="journal article" date="2019" name="Int. J. Syst. Evol. Microbiol.">
        <title>The Global Catalogue of Microorganisms (GCM) 10K type strain sequencing project: providing services to taxonomists for standard genome sequencing and annotation.</title>
        <authorList>
            <consortium name="The Broad Institute Genomics Platform"/>
            <consortium name="The Broad Institute Genome Sequencing Center for Infectious Disease"/>
            <person name="Wu L."/>
            <person name="Ma J."/>
        </authorList>
    </citation>
    <scope>NUCLEOTIDE SEQUENCE [LARGE SCALE GENOMIC DNA]</scope>
    <source>
        <strain evidence="2 3">CGMCC 1.15824</strain>
    </source>
</reference>
<dbReference type="RefSeq" id="WP_224829608.1">
    <property type="nucleotide sequence ID" value="NZ_JAIVEF010000023.1"/>
</dbReference>